<dbReference type="SUPFAM" id="SSF48403">
    <property type="entry name" value="Ankyrin repeat"/>
    <property type="match status" value="5"/>
</dbReference>
<dbReference type="PROSITE" id="PS50088">
    <property type="entry name" value="ANK_REPEAT"/>
    <property type="match status" value="7"/>
</dbReference>
<gene>
    <name evidence="7" type="ORF">AA0117_g6351</name>
</gene>
<dbReference type="InterPro" id="IPR031348">
    <property type="entry name" value="PigL_N"/>
</dbReference>
<evidence type="ECO:0000259" key="5">
    <source>
        <dbReference type="Pfam" id="PF17111"/>
    </source>
</evidence>
<keyword evidence="1" id="KW-0677">Repeat</keyword>
<evidence type="ECO:0000313" key="7">
    <source>
        <dbReference type="EMBL" id="RYN75433.1"/>
    </source>
</evidence>
<evidence type="ECO:0000256" key="2">
    <source>
        <dbReference type="ARBA" id="ARBA00023043"/>
    </source>
</evidence>
<dbReference type="Gene3D" id="1.25.40.20">
    <property type="entry name" value="Ankyrin repeat-containing domain"/>
    <property type="match status" value="7"/>
</dbReference>
<organism evidence="7 8">
    <name type="scientific">Alternaria alternata</name>
    <name type="common">Alternaria rot fungus</name>
    <name type="synonym">Torula alternata</name>
    <dbReference type="NCBI Taxonomy" id="5599"/>
    <lineage>
        <taxon>Eukaryota</taxon>
        <taxon>Fungi</taxon>
        <taxon>Dikarya</taxon>
        <taxon>Ascomycota</taxon>
        <taxon>Pezizomycotina</taxon>
        <taxon>Dothideomycetes</taxon>
        <taxon>Pleosporomycetidae</taxon>
        <taxon>Pleosporales</taxon>
        <taxon>Pleosporineae</taxon>
        <taxon>Pleosporaceae</taxon>
        <taxon>Alternaria</taxon>
        <taxon>Alternaria sect. Alternaria</taxon>
        <taxon>Alternaria alternata complex</taxon>
    </lineage>
</organism>
<feature type="repeat" description="ANK" evidence="3">
    <location>
        <begin position="2027"/>
        <end position="2059"/>
    </location>
</feature>
<dbReference type="InterPro" id="IPR056884">
    <property type="entry name" value="NPHP3-like_N"/>
</dbReference>
<evidence type="ECO:0000256" key="1">
    <source>
        <dbReference type="ARBA" id="ARBA00022737"/>
    </source>
</evidence>
<evidence type="ECO:0000259" key="6">
    <source>
        <dbReference type="Pfam" id="PF24883"/>
    </source>
</evidence>
<dbReference type="VEuPathDB" id="FungiDB:CC77DRAFT_894069"/>
<evidence type="ECO:0000313" key="8">
    <source>
        <dbReference type="Proteomes" id="UP000291422"/>
    </source>
</evidence>
<feature type="repeat" description="ANK" evidence="3">
    <location>
        <begin position="1508"/>
        <end position="1540"/>
    </location>
</feature>
<dbReference type="Pfam" id="PF12796">
    <property type="entry name" value="Ank_2"/>
    <property type="match status" value="5"/>
</dbReference>
<keyword evidence="2 3" id="KW-0040">ANK repeat</keyword>
<reference evidence="8" key="1">
    <citation type="journal article" date="2019" name="bioRxiv">
        <title>Genomics, evolutionary history and diagnostics of the Alternaria alternata species group including apple and Asian pear pathotypes.</title>
        <authorList>
            <person name="Armitage A.D."/>
            <person name="Cockerton H.M."/>
            <person name="Sreenivasaprasad S."/>
            <person name="Woodhall J.W."/>
            <person name="Lane C.R."/>
            <person name="Harrison R.J."/>
            <person name="Clarkson J.P."/>
        </authorList>
    </citation>
    <scope>NUCLEOTIDE SEQUENCE [LARGE SCALE GENOMIC DNA]</scope>
    <source>
        <strain evidence="8">FERA 1177</strain>
    </source>
</reference>
<dbReference type="PANTHER" id="PTHR24198:SF165">
    <property type="entry name" value="ANKYRIN REPEAT-CONTAINING PROTEIN-RELATED"/>
    <property type="match status" value="1"/>
</dbReference>
<feature type="repeat" description="ANK" evidence="3">
    <location>
        <begin position="1862"/>
        <end position="1894"/>
    </location>
</feature>
<dbReference type="Gene3D" id="3.40.50.300">
    <property type="entry name" value="P-loop containing nucleotide triphosphate hydrolases"/>
    <property type="match status" value="1"/>
</dbReference>
<evidence type="ECO:0000256" key="3">
    <source>
        <dbReference type="PROSITE-ProRule" id="PRU00023"/>
    </source>
</evidence>
<proteinExistence type="predicted"/>
<dbReference type="InterPro" id="IPR002110">
    <property type="entry name" value="Ankyrin_rpt"/>
</dbReference>
<keyword evidence="4" id="KW-0175">Coiled coil</keyword>
<dbReference type="PANTHER" id="PTHR24198">
    <property type="entry name" value="ANKYRIN REPEAT AND PROTEIN KINASE DOMAIN-CONTAINING PROTEIN"/>
    <property type="match status" value="1"/>
</dbReference>
<accession>A0A4V1WRQ0</accession>
<dbReference type="InterPro" id="IPR036770">
    <property type="entry name" value="Ankyrin_rpt-contain_sf"/>
</dbReference>
<comment type="caution">
    <text evidence="7">The sequence shown here is derived from an EMBL/GenBank/DDBJ whole genome shotgun (WGS) entry which is preliminary data.</text>
</comment>
<feature type="repeat" description="ANK" evidence="3">
    <location>
        <begin position="1829"/>
        <end position="1861"/>
    </location>
</feature>
<feature type="domain" description="Azaphilone pigments biosynthesis cluster protein L N-terminal" evidence="5">
    <location>
        <begin position="1"/>
        <end position="175"/>
    </location>
</feature>
<sequence>MDPLSVAGSISGLISLSDTIFRKLYHYVKDVKSAEKEVKTLKNEVAALSGVLHNLQLIAQDLETSELQNNSIRLDHIDACLNTLYKLKDNIEKAGIFDKGKIRSTVHKLSWPFKAVDTKKFVDDIRGHRDHLNFALSVDTMAALLQCLSKQDQLLSGVAGLETRLRDKQNIDTKIVVNAERQKILDNFLSVNPEDSFRTNTRIRHTTTGFWLTKNDEFTTWMQGSNLHLWLSGIPGAGKTILSSLIIQQCLNQATDDRAVAFFYCDYKNIRSQDVVQILSSLTSQLARQHESCFQLLKDYDNELRPQHQLRRSPEVEELIDLLRKMSNYFEDVRLIVDGLDECNEQAGEVARKLKSLGSDHAVISMCFLSRDELDIRTELDSLMFGHIEIAAHTEDVEHYVRTEIEDRLKKKKLRLKSSNLKDEIVRQLVTRAKGMFRWVSCQLDHLCELPTDALRRKALTCLPTTLNETYARVLTRVEASARPLVRRTLQWITYAHHSGLSVEQLSEIVAIDEKDEELDPEACPDIEDLLRYYGSLVRRTSGFSYTSNSSCTKLELAHFTVQEFLEAINPNDAELNEFRLSSTDELILAKTCLNYLCLPSFNQPPFDFEEDFEDHPFYHHATICLTNYVGQVTHDDDIQRYLQRLFRPPKSYNLTRLVLHYVPYLRDEAKEDEWVDELCSYEFSSLHAAAMFGFGTVCRWLLDEGCDINQKSALGTPLEWVVVGPYFMKSGKISFHLFEHLFQSATESIISTLIEAGAAYDVDGGDLNSLLLAVFHGPWTLSVEMLRYGMPLSESFTHYLEENLRGGNKLFLENFVASINGVEDEKIPLDVRMRLLDLARANGIPLETNSPLDTRISTMQYMSDETYADAIVYTAKYGPVSNLLHLTTDERFSVNMEGPCRSATLLHIAAEHNSPECMELLLDKGFDAAQLDESGCTVLQHAISYGIKEEPLLRRLIQSNATEVVDRDGRGVWHVVAEKGRLDVLDLLIAELGPDHPYLCIQSKLGRTPFLDAILYRENHIAFRMLRSLPANKVLATDPQAIHSAIATGLEDILQELVQMGASLHSGSDQDRSALYFVTQETTPGILRMLLNHGLDVNHLDIDGRSPLLDFLEVDQHSQRLKALGYSESDSTYLSLSVMELLATTFCTTTQDKKGNFAWFYFCTKTIPHHLLRPAPLFELDSLVAFSDILTERGGLKAYEEATINSGIALLIEMCLDTVSKTSIEDQEFITTSVKAVIRHVLETTTANSLPVSHPQAVRPLLWSITQSDNDVIEQLLRLGVDVHATCGYYDGDSAIDIAIKGTIEARSFDKILAHADPVRVPKLDAEGSMRHFELCRPETFTDEEHAARSAVGEAQREMALRVSKLKTLLQRGVDPNARSIHGWTAAIEAAVNGQLECMKLLVAFSADLLLTDQTGWTVIHYAIDGEHLILLEYLRQIIRQDEEWTRPATLVMLSSLSDGKPLGPLSHWNYHRCSPTHFAAYNYTSDTLQFLHGNNVVGNINAEAQDGVTPLHFAVCMNSPHTTRWLLKHGADIKAKCGKRKISALHVAMRWGCLETAIALVEAGAEFCADSTGITPEMQVDPAICADLLELLLNVGFPISPIVMEAIRRRLKLKSSGSLYRAIVNGDLEACNSIIATTPCLPKVVEECAPCTPLVVALSHNQLDIAKLFLDHGASTYGVPCRNSANVGFQASALEIAIRKPILNPLLKQLLEQCLLHETHWSQRFGYWRPFHVAAAFNPGAIEILANHVVAHVNLFSLHMATGRFDVSSSSILKAGLESLATESDKVSIPELQPGCATLHVAAMSNSPDAIDLLLKYGVDANVKDATGRSPLHYAVQADSSILIEKLLKAGARPDAVDVFQKTPLMAAAEFGAIHAASTLLKHGANLAAVNLAGENAMHNSYQGINIKMLMFLLDSGCDPYQLDNRNHSPVYYALPCRDLATYIYARCLDLSHMVNEDHVPMIGPGIQALRLFLSYSSKASRSLFLTMRNEDGDTVLIESAIGSGPDFIQVCVKAGAQLELTRKNGDTALLAACRVGQLPSVAYLVRQGAKLEYKHRGRSLNAHAAACQHPEVIKWLLVKRWTEQGKLGSEPADSGERVQCQPWSGVRTVKIPLRGDYERPKGSSLLDHTIYLHSVAKGGWRVLVPLRWDTVANLVPLLGEK</sequence>
<dbReference type="SMART" id="SM00248">
    <property type="entry name" value="ANK"/>
    <property type="match status" value="22"/>
</dbReference>
<feature type="domain" description="Nephrocystin 3-like N-terminal" evidence="6">
    <location>
        <begin position="208"/>
        <end position="371"/>
    </location>
</feature>
<dbReference type="Proteomes" id="UP000291422">
    <property type="component" value="Unassembled WGS sequence"/>
</dbReference>
<dbReference type="Pfam" id="PF24883">
    <property type="entry name" value="NPHP3_N"/>
    <property type="match status" value="1"/>
</dbReference>
<dbReference type="VEuPathDB" id="FungiDB:CC77DRAFT_1034198"/>
<dbReference type="PROSITE" id="PS50297">
    <property type="entry name" value="ANK_REP_REGION"/>
    <property type="match status" value="4"/>
</dbReference>
<dbReference type="InterPro" id="IPR027417">
    <property type="entry name" value="P-loop_NTPase"/>
</dbReference>
<dbReference type="SUPFAM" id="SSF52540">
    <property type="entry name" value="P-loop containing nucleoside triphosphate hydrolases"/>
    <property type="match status" value="1"/>
</dbReference>
<feature type="repeat" description="ANK" evidence="3">
    <location>
        <begin position="1796"/>
        <end position="1828"/>
    </location>
</feature>
<feature type="repeat" description="ANK" evidence="3">
    <location>
        <begin position="902"/>
        <end position="934"/>
    </location>
</feature>
<feature type="coiled-coil region" evidence="4">
    <location>
        <begin position="24"/>
        <end position="51"/>
    </location>
</feature>
<dbReference type="EMBL" id="PDXD01000014">
    <property type="protein sequence ID" value="RYN75433.1"/>
    <property type="molecule type" value="Genomic_DNA"/>
</dbReference>
<feature type="repeat" description="ANK" evidence="3">
    <location>
        <begin position="682"/>
        <end position="714"/>
    </location>
</feature>
<evidence type="ECO:0008006" key="9">
    <source>
        <dbReference type="Google" id="ProtNLM"/>
    </source>
</evidence>
<evidence type="ECO:0000256" key="4">
    <source>
        <dbReference type="SAM" id="Coils"/>
    </source>
</evidence>
<name>A0A4V1WRQ0_ALTAL</name>
<dbReference type="Pfam" id="PF17111">
    <property type="entry name" value="PigL_N"/>
    <property type="match status" value="1"/>
</dbReference>
<protein>
    <recommendedName>
        <fullName evidence="9">Ankyrin</fullName>
    </recommendedName>
</protein>